<comment type="caution">
    <text evidence="2">The sequence shown here is derived from an EMBL/GenBank/DDBJ whole genome shotgun (WGS) entry which is preliminary data.</text>
</comment>
<evidence type="ECO:0000259" key="1">
    <source>
        <dbReference type="Pfam" id="PF03161"/>
    </source>
</evidence>
<sequence length="217" mass="25668">MDNAVGSLQLPKILRARKNLCLAITDRQREILIGCILGDAHIQKLGKIIIEQSAKQEDYLLWKYSELKNLCYPAKPAKIIRTDKRNNKEYYSNVFYLRQYFREWRKVFYHENKKVFPDNLLLTPISVAVWYMDDGCFSKEKSTISIEGFSEENRNKIQKAFYEQFGIETAIGKSKKLVIRKKSQSKFYDLIYPYIIPSMEYKIPSKPRNDFPEIPEE</sequence>
<name>A0A1G2JGZ6_9BACT</name>
<dbReference type="AlphaFoldDB" id="A0A1G2JGZ6"/>
<dbReference type="EMBL" id="MHPP01000001">
    <property type="protein sequence ID" value="OGZ85538.1"/>
    <property type="molecule type" value="Genomic_DNA"/>
</dbReference>
<dbReference type="Proteomes" id="UP000177751">
    <property type="component" value="Unassembled WGS sequence"/>
</dbReference>
<accession>A0A1G2JGZ6</accession>
<proteinExistence type="predicted"/>
<dbReference type="Gene3D" id="3.10.28.10">
    <property type="entry name" value="Homing endonucleases"/>
    <property type="match status" value="2"/>
</dbReference>
<dbReference type="InterPro" id="IPR004860">
    <property type="entry name" value="LAGLIDADG_dom"/>
</dbReference>
<dbReference type="Pfam" id="PF03161">
    <property type="entry name" value="LAGLIDADG_2"/>
    <property type="match status" value="1"/>
</dbReference>
<evidence type="ECO:0000313" key="3">
    <source>
        <dbReference type="Proteomes" id="UP000177751"/>
    </source>
</evidence>
<organism evidence="2 3">
    <name type="scientific">Candidatus Staskawiczbacteria bacterium RIFOXYC1_FULL_38_18</name>
    <dbReference type="NCBI Taxonomy" id="1802229"/>
    <lineage>
        <taxon>Bacteria</taxon>
        <taxon>Candidatus Staskawicziibacteriota</taxon>
    </lineage>
</organism>
<dbReference type="GO" id="GO:0004519">
    <property type="term" value="F:endonuclease activity"/>
    <property type="evidence" value="ECO:0007669"/>
    <property type="project" value="InterPro"/>
</dbReference>
<evidence type="ECO:0000313" key="2">
    <source>
        <dbReference type="EMBL" id="OGZ85538.1"/>
    </source>
</evidence>
<feature type="domain" description="Homing endonuclease LAGLIDADG" evidence="1">
    <location>
        <begin position="29"/>
        <end position="184"/>
    </location>
</feature>
<dbReference type="SUPFAM" id="SSF55608">
    <property type="entry name" value="Homing endonucleases"/>
    <property type="match status" value="1"/>
</dbReference>
<protein>
    <recommendedName>
        <fullName evidence="1">Homing endonuclease LAGLIDADG domain-containing protein</fullName>
    </recommendedName>
</protein>
<gene>
    <name evidence="2" type="ORF">A2401_02135</name>
</gene>
<dbReference type="InterPro" id="IPR027434">
    <property type="entry name" value="Homing_endonucl"/>
</dbReference>
<reference evidence="2 3" key="1">
    <citation type="journal article" date="2016" name="Nat. Commun.">
        <title>Thousands of microbial genomes shed light on interconnected biogeochemical processes in an aquifer system.</title>
        <authorList>
            <person name="Anantharaman K."/>
            <person name="Brown C.T."/>
            <person name="Hug L.A."/>
            <person name="Sharon I."/>
            <person name="Castelle C.J."/>
            <person name="Probst A.J."/>
            <person name="Thomas B.C."/>
            <person name="Singh A."/>
            <person name="Wilkins M.J."/>
            <person name="Karaoz U."/>
            <person name="Brodie E.L."/>
            <person name="Williams K.H."/>
            <person name="Hubbard S.S."/>
            <person name="Banfield J.F."/>
        </authorList>
    </citation>
    <scope>NUCLEOTIDE SEQUENCE [LARGE SCALE GENOMIC DNA]</scope>
</reference>